<feature type="non-terminal residue" evidence="1">
    <location>
        <position position="104"/>
    </location>
</feature>
<proteinExistence type="predicted"/>
<organism evidence="1">
    <name type="scientific">Zeugodacus cucurbitae</name>
    <name type="common">Melon fruit fly</name>
    <name type="synonym">Bactrocera cucurbitae</name>
    <dbReference type="NCBI Taxonomy" id="28588"/>
    <lineage>
        <taxon>Eukaryota</taxon>
        <taxon>Metazoa</taxon>
        <taxon>Ecdysozoa</taxon>
        <taxon>Arthropoda</taxon>
        <taxon>Hexapoda</taxon>
        <taxon>Insecta</taxon>
        <taxon>Pterygota</taxon>
        <taxon>Neoptera</taxon>
        <taxon>Endopterygota</taxon>
        <taxon>Diptera</taxon>
        <taxon>Brachycera</taxon>
        <taxon>Muscomorpha</taxon>
        <taxon>Tephritoidea</taxon>
        <taxon>Tephritidae</taxon>
        <taxon>Zeugodacus</taxon>
        <taxon>Zeugodacus</taxon>
    </lineage>
</organism>
<feature type="non-terminal residue" evidence="1">
    <location>
        <position position="1"/>
    </location>
</feature>
<dbReference type="EMBL" id="GBXI01001139">
    <property type="protein sequence ID" value="JAD13153.1"/>
    <property type="molecule type" value="Transcribed_RNA"/>
</dbReference>
<name>A0A0A1XRG4_ZEUCU</name>
<reference evidence="1" key="1">
    <citation type="submission" date="2014-11" db="EMBL/GenBank/DDBJ databases">
        <authorList>
            <person name="Geib S."/>
        </authorList>
    </citation>
    <scope>NUCLEOTIDE SEQUENCE</scope>
</reference>
<accession>A0A0A1XRG4</accession>
<reference evidence="1" key="2">
    <citation type="journal article" date="2015" name="Gigascience">
        <title>Reconstructing a comprehensive transcriptome assembly of a white-pupal translocated strain of the pest fruit fly Bactrocera cucurbitae.</title>
        <authorList>
            <person name="Sim S.B."/>
            <person name="Calla B."/>
            <person name="Hall B."/>
            <person name="DeRego T."/>
            <person name="Geib S.M."/>
        </authorList>
    </citation>
    <scope>NUCLEOTIDE SEQUENCE</scope>
</reference>
<gene>
    <name evidence="1" type="primary">HI_1525</name>
    <name evidence="1" type="ORF">g.12586</name>
</gene>
<dbReference type="AlphaFoldDB" id="A0A0A1XRG4"/>
<protein>
    <submittedName>
        <fullName evidence="1">Putative binding protein HI_1525</fullName>
    </submittedName>
</protein>
<evidence type="ECO:0000313" key="1">
    <source>
        <dbReference type="EMBL" id="JAD13153.1"/>
    </source>
</evidence>
<sequence>PRIRLENKLLIDLIIFGNEKAKVLAKAGAFLNESEVELIPSPQGSIRRELSIQFQQLANNRWKNTAKCKITKQIWPTTNDLLNKSRKSIFRLTAIPKQGIGHLE</sequence>